<feature type="region of interest" description="Disordered" evidence="1">
    <location>
        <begin position="100"/>
        <end position="128"/>
    </location>
</feature>
<dbReference type="AlphaFoldDB" id="A0A512HRW2"/>
<evidence type="ECO:0000256" key="1">
    <source>
        <dbReference type="SAM" id="MobiDB-lite"/>
    </source>
</evidence>
<gene>
    <name evidence="2" type="ORF">AFL01nite_05210</name>
</gene>
<dbReference type="OrthoDB" id="3405462at2"/>
<name>A0A512HRW2_9ACTN</name>
<keyword evidence="3" id="KW-1185">Reference proteome</keyword>
<evidence type="ECO:0008006" key="4">
    <source>
        <dbReference type="Google" id="ProtNLM"/>
    </source>
</evidence>
<organism evidence="2 3">
    <name type="scientific">Aeromicrobium flavum</name>
    <dbReference type="NCBI Taxonomy" id="416568"/>
    <lineage>
        <taxon>Bacteria</taxon>
        <taxon>Bacillati</taxon>
        <taxon>Actinomycetota</taxon>
        <taxon>Actinomycetes</taxon>
        <taxon>Propionibacteriales</taxon>
        <taxon>Nocardioidaceae</taxon>
        <taxon>Aeromicrobium</taxon>
    </lineage>
</organism>
<reference evidence="2 3" key="1">
    <citation type="submission" date="2019-07" db="EMBL/GenBank/DDBJ databases">
        <title>Whole genome shotgun sequence of Aeromicrobium flavum NBRC 107625.</title>
        <authorList>
            <person name="Hosoyama A."/>
            <person name="Uohara A."/>
            <person name="Ohji S."/>
            <person name="Ichikawa N."/>
        </authorList>
    </citation>
    <scope>NUCLEOTIDE SEQUENCE [LARGE SCALE GENOMIC DNA]</scope>
    <source>
        <strain evidence="2 3">NBRC 107625</strain>
    </source>
</reference>
<dbReference type="Proteomes" id="UP000321769">
    <property type="component" value="Unassembled WGS sequence"/>
</dbReference>
<accession>A0A512HRW2</accession>
<dbReference type="EMBL" id="BJZQ01000001">
    <property type="protein sequence ID" value="GEO88194.1"/>
    <property type="molecule type" value="Genomic_DNA"/>
</dbReference>
<sequence>MSTSTYEPEQQKPRRPRGLRKSGREIWDDLTQRFVMHPHELSVVLQIARMADRLDQLHTEAAAASATTVIDQVGRESAHPAIVEARQTALAQARLVASLRLPEDDESDATGSRPQRRGGSRGFYGGAR</sequence>
<evidence type="ECO:0000313" key="3">
    <source>
        <dbReference type="Proteomes" id="UP000321769"/>
    </source>
</evidence>
<proteinExistence type="predicted"/>
<comment type="caution">
    <text evidence="2">The sequence shown here is derived from an EMBL/GenBank/DDBJ whole genome shotgun (WGS) entry which is preliminary data.</text>
</comment>
<evidence type="ECO:0000313" key="2">
    <source>
        <dbReference type="EMBL" id="GEO88194.1"/>
    </source>
</evidence>
<protein>
    <recommendedName>
        <fullName evidence="4">Terminase</fullName>
    </recommendedName>
</protein>
<feature type="region of interest" description="Disordered" evidence="1">
    <location>
        <begin position="1"/>
        <end position="23"/>
    </location>
</feature>